<dbReference type="EMBL" id="GHWJ01008532">
    <property type="protein sequence ID" value="NOV41269.1"/>
    <property type="molecule type" value="Transcribed_RNA"/>
</dbReference>
<dbReference type="GO" id="GO:0032259">
    <property type="term" value="P:methylation"/>
    <property type="evidence" value="ECO:0007669"/>
    <property type="project" value="UniProtKB-KW"/>
</dbReference>
<evidence type="ECO:0000259" key="1">
    <source>
        <dbReference type="Pfam" id="PF08241"/>
    </source>
</evidence>
<name>A0A6M2D554_RHIMP</name>
<dbReference type="Pfam" id="PF08241">
    <property type="entry name" value="Methyltransf_11"/>
    <property type="match status" value="1"/>
</dbReference>
<dbReference type="AlphaFoldDB" id="A0A6M2D554"/>
<dbReference type="GO" id="GO:0008757">
    <property type="term" value="F:S-adenosylmethionine-dependent methyltransferase activity"/>
    <property type="evidence" value="ECO:0007669"/>
    <property type="project" value="InterPro"/>
</dbReference>
<dbReference type="InterPro" id="IPR013216">
    <property type="entry name" value="Methyltransf_11"/>
</dbReference>
<dbReference type="SUPFAM" id="SSF53335">
    <property type="entry name" value="S-adenosyl-L-methionine-dependent methyltransferases"/>
    <property type="match status" value="1"/>
</dbReference>
<reference evidence="2" key="1">
    <citation type="submission" date="2019-09" db="EMBL/GenBank/DDBJ databases">
        <title>Organ-specific transcriptomic study of the physiology of the cattle tick, Rhipicephalus microplus.</title>
        <authorList>
            <person name="Tirloni L."/>
            <person name="Braz G."/>
            <person name="Gandara A.C.P."/>
            <person name="Sabadin G.A."/>
            <person name="da Silva R.M."/>
            <person name="Guizzo M.G."/>
            <person name="Machado J.A."/>
            <person name="Costa E.P."/>
            <person name="Gomes H.F."/>
            <person name="Moraes J."/>
            <person name="Mota M.B.S."/>
            <person name="Mesquita R.D."/>
            <person name="Alvarenga P.H."/>
            <person name="Alves F."/>
            <person name="Seixas A."/>
            <person name="da Fonseca R.N."/>
            <person name="Fogaca A."/>
            <person name="Logullo C."/>
            <person name="Tanaka A."/>
            <person name="Daffre S."/>
            <person name="Termignoni C."/>
            <person name="Vaz I.S.Jr."/>
            <person name="Oliveira P.L."/>
            <person name="Ribeiro J.M."/>
        </authorList>
    </citation>
    <scope>NUCLEOTIDE SEQUENCE</scope>
    <source>
        <strain evidence="2">Porto Alegre</strain>
    </source>
</reference>
<dbReference type="PANTHER" id="PTHR43861">
    <property type="entry name" value="TRANS-ACONITATE 2-METHYLTRANSFERASE-RELATED"/>
    <property type="match status" value="1"/>
</dbReference>
<dbReference type="InterPro" id="IPR029063">
    <property type="entry name" value="SAM-dependent_MTases_sf"/>
</dbReference>
<evidence type="ECO:0000313" key="2">
    <source>
        <dbReference type="EMBL" id="NOV41269.1"/>
    </source>
</evidence>
<dbReference type="OrthoDB" id="6476671at2759"/>
<proteinExistence type="predicted"/>
<dbReference type="CDD" id="cd02440">
    <property type="entry name" value="AdoMet_MTases"/>
    <property type="match status" value="1"/>
</dbReference>
<protein>
    <submittedName>
        <fullName evidence="2">Putative juvenile hormone acid methyltransferase fat body overexpressed</fullName>
    </submittedName>
</protein>
<accession>A0A6M2D554</accession>
<dbReference type="Gene3D" id="3.40.50.150">
    <property type="entry name" value="Vaccinia Virus protein VP39"/>
    <property type="match status" value="1"/>
</dbReference>
<feature type="domain" description="Methyltransferase type 11" evidence="1">
    <location>
        <begin position="52"/>
        <end position="154"/>
    </location>
</feature>
<organism evidence="2">
    <name type="scientific">Rhipicephalus microplus</name>
    <name type="common">Cattle tick</name>
    <name type="synonym">Boophilus microplus</name>
    <dbReference type="NCBI Taxonomy" id="6941"/>
    <lineage>
        <taxon>Eukaryota</taxon>
        <taxon>Metazoa</taxon>
        <taxon>Ecdysozoa</taxon>
        <taxon>Arthropoda</taxon>
        <taxon>Chelicerata</taxon>
        <taxon>Arachnida</taxon>
        <taxon>Acari</taxon>
        <taxon>Parasitiformes</taxon>
        <taxon>Ixodida</taxon>
        <taxon>Ixodoidea</taxon>
        <taxon>Ixodidae</taxon>
        <taxon>Rhipicephalinae</taxon>
        <taxon>Rhipicephalus</taxon>
        <taxon>Boophilus</taxon>
    </lineage>
</organism>
<dbReference type="PANTHER" id="PTHR43861:SF1">
    <property type="entry name" value="TRANS-ACONITATE 2-METHYLTRANSFERASE"/>
    <property type="match status" value="1"/>
</dbReference>
<dbReference type="VEuPathDB" id="VectorBase:LOC119179783"/>
<keyword evidence="2" id="KW-0808">Transferase</keyword>
<sequence>MTERHNSNPYSQSQLMNPVGYADHEPYLWQLNQMALNRTQFLAEPQTHHQHLDVGCGTGGFTLRALVPLSFPARRIMGVDVSPSMLEYARCHDSRGAVAYKLLDIASPVEVSAFVTKIGKFQRVYSFSCFHFVPDLTVAFRNIADLMAADGECLVTAATTCPAVDAWLDLHVMPEWRPWVTDPRMMLSPSFYFNYTGTLAQIEEDTRKCVADAGLECIACEVLQCTWLLPDIEHAFEIYSDCFPVSVGLPSSEKEALKAAYVEHLRPLVKETSSGCEMILTFYRVHARLP</sequence>
<keyword evidence="2" id="KW-0489">Methyltransferase</keyword>